<sequence length="87" mass="9704">MAPKKGTVLPRSSRCKFCKNSIIQKISGHAVPATKNQNRIFLNFHRVNPKGVDRIRQAGIYKGDMERELAPLRQLKAAPAAIARLLP</sequence>
<keyword evidence="2" id="KW-1185">Reference proteome</keyword>
<evidence type="ECO:0000313" key="1">
    <source>
        <dbReference type="EMBL" id="RFC64771.1"/>
    </source>
</evidence>
<organism evidence="1 2">
    <name type="scientific">Mesorhizobium denitrificans</name>
    <dbReference type="NCBI Taxonomy" id="2294114"/>
    <lineage>
        <taxon>Bacteria</taxon>
        <taxon>Pseudomonadati</taxon>
        <taxon>Pseudomonadota</taxon>
        <taxon>Alphaproteobacteria</taxon>
        <taxon>Hyphomicrobiales</taxon>
        <taxon>Phyllobacteriaceae</taxon>
        <taxon>Mesorhizobium</taxon>
    </lineage>
</organism>
<dbReference type="Proteomes" id="UP000262379">
    <property type="component" value="Unassembled WGS sequence"/>
</dbReference>
<dbReference type="EMBL" id="QURN01000017">
    <property type="protein sequence ID" value="RFC64771.1"/>
    <property type="molecule type" value="Genomic_DNA"/>
</dbReference>
<protein>
    <submittedName>
        <fullName evidence="1">Uncharacterized protein</fullName>
    </submittedName>
</protein>
<name>A0A371X6C3_9HYPH</name>
<proteinExistence type="predicted"/>
<reference evidence="2" key="1">
    <citation type="submission" date="2018-08" db="EMBL/GenBank/DDBJ databases">
        <authorList>
            <person name="Im W.T."/>
        </authorList>
    </citation>
    <scope>NUCLEOTIDE SEQUENCE [LARGE SCALE GENOMIC DNA]</scope>
    <source>
        <strain evidence="2">LA-28</strain>
    </source>
</reference>
<evidence type="ECO:0000313" key="2">
    <source>
        <dbReference type="Proteomes" id="UP000262379"/>
    </source>
</evidence>
<accession>A0A371X6C3</accession>
<comment type="caution">
    <text evidence="1">The sequence shown here is derived from an EMBL/GenBank/DDBJ whole genome shotgun (WGS) entry which is preliminary data.</text>
</comment>
<gene>
    <name evidence="1" type="ORF">DY251_18580</name>
</gene>
<dbReference type="AlphaFoldDB" id="A0A371X6C3"/>